<gene>
    <name evidence="2" type="ORF">BJ508DRAFT_327546</name>
</gene>
<feature type="region of interest" description="Disordered" evidence="1">
    <location>
        <begin position="1"/>
        <end position="64"/>
    </location>
</feature>
<reference evidence="2 3" key="1">
    <citation type="journal article" date="2018" name="Nat. Ecol. Evol.">
        <title>Pezizomycetes genomes reveal the molecular basis of ectomycorrhizal truffle lifestyle.</title>
        <authorList>
            <person name="Murat C."/>
            <person name="Payen T."/>
            <person name="Noel B."/>
            <person name="Kuo A."/>
            <person name="Morin E."/>
            <person name="Chen J."/>
            <person name="Kohler A."/>
            <person name="Krizsan K."/>
            <person name="Balestrini R."/>
            <person name="Da Silva C."/>
            <person name="Montanini B."/>
            <person name="Hainaut M."/>
            <person name="Levati E."/>
            <person name="Barry K.W."/>
            <person name="Belfiori B."/>
            <person name="Cichocki N."/>
            <person name="Clum A."/>
            <person name="Dockter R.B."/>
            <person name="Fauchery L."/>
            <person name="Guy J."/>
            <person name="Iotti M."/>
            <person name="Le Tacon F."/>
            <person name="Lindquist E.A."/>
            <person name="Lipzen A."/>
            <person name="Malagnac F."/>
            <person name="Mello A."/>
            <person name="Molinier V."/>
            <person name="Miyauchi S."/>
            <person name="Poulain J."/>
            <person name="Riccioni C."/>
            <person name="Rubini A."/>
            <person name="Sitrit Y."/>
            <person name="Splivallo R."/>
            <person name="Traeger S."/>
            <person name="Wang M."/>
            <person name="Zifcakova L."/>
            <person name="Wipf D."/>
            <person name="Zambonelli A."/>
            <person name="Paolocci F."/>
            <person name="Nowrousian M."/>
            <person name="Ottonello S."/>
            <person name="Baldrian P."/>
            <person name="Spatafora J.W."/>
            <person name="Henrissat B."/>
            <person name="Nagy L.G."/>
            <person name="Aury J.M."/>
            <person name="Wincker P."/>
            <person name="Grigoriev I.V."/>
            <person name="Bonfante P."/>
            <person name="Martin F.M."/>
        </authorList>
    </citation>
    <scope>NUCLEOTIDE SEQUENCE [LARGE SCALE GENOMIC DNA]</scope>
    <source>
        <strain evidence="2 3">RN42</strain>
    </source>
</reference>
<accession>A0A3N4I6C4</accession>
<keyword evidence="3" id="KW-1185">Reference proteome</keyword>
<dbReference type="AlphaFoldDB" id="A0A3N4I6C4"/>
<organism evidence="2 3">
    <name type="scientific">Ascobolus immersus RN42</name>
    <dbReference type="NCBI Taxonomy" id="1160509"/>
    <lineage>
        <taxon>Eukaryota</taxon>
        <taxon>Fungi</taxon>
        <taxon>Dikarya</taxon>
        <taxon>Ascomycota</taxon>
        <taxon>Pezizomycotina</taxon>
        <taxon>Pezizomycetes</taxon>
        <taxon>Pezizales</taxon>
        <taxon>Ascobolaceae</taxon>
        <taxon>Ascobolus</taxon>
    </lineage>
</organism>
<evidence type="ECO:0000313" key="2">
    <source>
        <dbReference type="EMBL" id="RPA80238.1"/>
    </source>
</evidence>
<dbReference type="EMBL" id="ML119690">
    <property type="protein sequence ID" value="RPA80238.1"/>
    <property type="molecule type" value="Genomic_DNA"/>
</dbReference>
<evidence type="ECO:0000313" key="3">
    <source>
        <dbReference type="Proteomes" id="UP000275078"/>
    </source>
</evidence>
<proteinExistence type="predicted"/>
<protein>
    <submittedName>
        <fullName evidence="2">Uncharacterized protein</fullName>
    </submittedName>
</protein>
<dbReference type="Proteomes" id="UP000275078">
    <property type="component" value="Unassembled WGS sequence"/>
</dbReference>
<evidence type="ECO:0000256" key="1">
    <source>
        <dbReference type="SAM" id="MobiDB-lite"/>
    </source>
</evidence>
<name>A0A3N4I6C4_ASCIM</name>
<sequence>MDDTEIQESPNQQPEIPPPIQPPQAGRTLKRARSLSLPSQTTSVRAGIKRKRSLGSLGSEAEGKRQRVIHPLPKRRLKPLPHDRLLTTLLSLAGCRTTNMALAWTHPLIACLLPHMTGITTEYVARMGLLRVMKTMPMENILQCIQAADEEVKWWTETFPFLSTSELDRSLQKVETDLESAKAIKALRIYTESSHIIYPPTMSERETSTGHIIFSLPYGLDLTFSLLDGELDLEVDIHKGITPPPEPTKVENNSRQNTRQEAITNTKAAFTRTQVHREHFPHGPDGEPLSTSVISRPDTLSLIFVDHDNFRREVQLIARRNGGVVNKLVGDLAPQMAHFWTRYAPGNVANNATAITSLERVRWVMEGLFLGVAMMDEGNFMELGIFFGETDMFTLCRATLGMDMAYVLQCCWDWFMLGGIRSSRDPFAVGEPSDEVGGYYDEGYRLKKINDKAEKLQALREETDVAYGRQMREERTRVAEMYATVWAPGRM</sequence>